<name>A0A6A6AE41_9PLEO</name>
<dbReference type="OrthoDB" id="3798261at2759"/>
<organism evidence="2 3">
    <name type="scientific">Dothidotthia symphoricarpi CBS 119687</name>
    <dbReference type="NCBI Taxonomy" id="1392245"/>
    <lineage>
        <taxon>Eukaryota</taxon>
        <taxon>Fungi</taxon>
        <taxon>Dikarya</taxon>
        <taxon>Ascomycota</taxon>
        <taxon>Pezizomycotina</taxon>
        <taxon>Dothideomycetes</taxon>
        <taxon>Pleosporomycetidae</taxon>
        <taxon>Pleosporales</taxon>
        <taxon>Dothidotthiaceae</taxon>
        <taxon>Dothidotthia</taxon>
    </lineage>
</organism>
<gene>
    <name evidence="2" type="ORF">P153DRAFT_253046</name>
</gene>
<proteinExistence type="predicted"/>
<dbReference type="InterPro" id="IPR001810">
    <property type="entry name" value="F-box_dom"/>
</dbReference>
<dbReference type="Pfam" id="PF00646">
    <property type="entry name" value="F-box"/>
    <property type="match status" value="1"/>
</dbReference>
<dbReference type="RefSeq" id="XP_033524569.1">
    <property type="nucleotide sequence ID" value="XM_033662736.1"/>
</dbReference>
<dbReference type="PROSITE" id="PS50181">
    <property type="entry name" value="FBOX"/>
    <property type="match status" value="1"/>
</dbReference>
<evidence type="ECO:0000259" key="1">
    <source>
        <dbReference type="PROSITE" id="PS50181"/>
    </source>
</evidence>
<dbReference type="GeneID" id="54403168"/>
<sequence length="147" mass="16768">LGKLTVLPAEILRIILEQLSIPQLMQFRHCNRFSCHLVDTHPLLRFALRIAPNTVRGMMAIRLTAQTTLQQLHHKLYQRYCDQCGQLAPYIYLPTCLRACFTCVRPGGTNMFWYPVPEVEAIVGMGFSIQELATVPSFLFLPATFTN</sequence>
<dbReference type="EMBL" id="ML977504">
    <property type="protein sequence ID" value="KAF2130182.1"/>
    <property type="molecule type" value="Genomic_DNA"/>
</dbReference>
<dbReference type="Proteomes" id="UP000799771">
    <property type="component" value="Unassembled WGS sequence"/>
</dbReference>
<accession>A0A6A6AE41</accession>
<reference evidence="2" key="1">
    <citation type="journal article" date="2020" name="Stud. Mycol.">
        <title>101 Dothideomycetes genomes: a test case for predicting lifestyles and emergence of pathogens.</title>
        <authorList>
            <person name="Haridas S."/>
            <person name="Albert R."/>
            <person name="Binder M."/>
            <person name="Bloem J."/>
            <person name="Labutti K."/>
            <person name="Salamov A."/>
            <person name="Andreopoulos B."/>
            <person name="Baker S."/>
            <person name="Barry K."/>
            <person name="Bills G."/>
            <person name="Bluhm B."/>
            <person name="Cannon C."/>
            <person name="Castanera R."/>
            <person name="Culley D."/>
            <person name="Daum C."/>
            <person name="Ezra D."/>
            <person name="Gonzalez J."/>
            <person name="Henrissat B."/>
            <person name="Kuo A."/>
            <person name="Liang C."/>
            <person name="Lipzen A."/>
            <person name="Lutzoni F."/>
            <person name="Magnuson J."/>
            <person name="Mondo S."/>
            <person name="Nolan M."/>
            <person name="Ohm R."/>
            <person name="Pangilinan J."/>
            <person name="Park H.-J."/>
            <person name="Ramirez L."/>
            <person name="Alfaro M."/>
            <person name="Sun H."/>
            <person name="Tritt A."/>
            <person name="Yoshinaga Y."/>
            <person name="Zwiers L.-H."/>
            <person name="Turgeon B."/>
            <person name="Goodwin S."/>
            <person name="Spatafora J."/>
            <person name="Crous P."/>
            <person name="Grigoriev I."/>
        </authorList>
    </citation>
    <scope>NUCLEOTIDE SEQUENCE</scope>
    <source>
        <strain evidence="2">CBS 119687</strain>
    </source>
</reference>
<protein>
    <recommendedName>
        <fullName evidence="1">F-box domain-containing protein</fullName>
    </recommendedName>
</protein>
<feature type="non-terminal residue" evidence="2">
    <location>
        <position position="147"/>
    </location>
</feature>
<evidence type="ECO:0000313" key="3">
    <source>
        <dbReference type="Proteomes" id="UP000799771"/>
    </source>
</evidence>
<feature type="domain" description="F-box" evidence="1">
    <location>
        <begin position="1"/>
        <end position="47"/>
    </location>
</feature>
<dbReference type="AlphaFoldDB" id="A0A6A6AE41"/>
<evidence type="ECO:0000313" key="2">
    <source>
        <dbReference type="EMBL" id="KAF2130182.1"/>
    </source>
</evidence>
<keyword evidence="3" id="KW-1185">Reference proteome</keyword>
<feature type="non-terminal residue" evidence="2">
    <location>
        <position position="1"/>
    </location>
</feature>